<evidence type="ECO:0008006" key="3">
    <source>
        <dbReference type="Google" id="ProtNLM"/>
    </source>
</evidence>
<name>A0A2T1C507_9CYAN</name>
<protein>
    <recommendedName>
        <fullName evidence="3">Pentapeptide repeat-containing protein</fullName>
    </recommendedName>
</protein>
<reference evidence="1 2" key="1">
    <citation type="submission" date="2018-02" db="EMBL/GenBank/DDBJ databases">
        <authorList>
            <person name="Cohen D.B."/>
            <person name="Kent A.D."/>
        </authorList>
    </citation>
    <scope>NUCLEOTIDE SEQUENCE [LARGE SCALE GENOMIC DNA]</scope>
    <source>
        <strain evidence="1 2">CCAP 1448/3</strain>
    </source>
</reference>
<dbReference type="Gene3D" id="2.160.20.80">
    <property type="entry name" value="E3 ubiquitin-protein ligase SopA"/>
    <property type="match status" value="1"/>
</dbReference>
<gene>
    <name evidence="1" type="ORF">C7B64_08925</name>
</gene>
<proteinExistence type="predicted"/>
<evidence type="ECO:0000313" key="1">
    <source>
        <dbReference type="EMBL" id="PSB03365.1"/>
    </source>
</evidence>
<accession>A0A2T1C507</accession>
<dbReference type="PANTHER" id="PTHR14136">
    <property type="entry name" value="BTB_POZ DOMAIN-CONTAINING PROTEIN KCTD9"/>
    <property type="match status" value="1"/>
</dbReference>
<dbReference type="PANTHER" id="PTHR14136:SF17">
    <property type="entry name" value="BTB_POZ DOMAIN-CONTAINING PROTEIN KCTD9"/>
    <property type="match status" value="1"/>
</dbReference>
<dbReference type="SUPFAM" id="SSF141571">
    <property type="entry name" value="Pentapeptide repeat-like"/>
    <property type="match status" value="1"/>
</dbReference>
<reference evidence="1 2" key="2">
    <citation type="submission" date="2018-03" db="EMBL/GenBank/DDBJ databases">
        <title>The ancient ancestry and fast evolution of plastids.</title>
        <authorList>
            <person name="Moore K.R."/>
            <person name="Magnabosco C."/>
            <person name="Momper L."/>
            <person name="Gold D.A."/>
            <person name="Bosak T."/>
            <person name="Fournier G.P."/>
        </authorList>
    </citation>
    <scope>NUCLEOTIDE SEQUENCE [LARGE SCALE GENOMIC DNA]</scope>
    <source>
        <strain evidence="1 2">CCAP 1448/3</strain>
    </source>
</reference>
<dbReference type="EMBL" id="PVWJ01000034">
    <property type="protein sequence ID" value="PSB03365.1"/>
    <property type="molecule type" value="Genomic_DNA"/>
</dbReference>
<dbReference type="Proteomes" id="UP000238762">
    <property type="component" value="Unassembled WGS sequence"/>
</dbReference>
<dbReference type="InterPro" id="IPR001646">
    <property type="entry name" value="5peptide_repeat"/>
</dbReference>
<comment type="caution">
    <text evidence="1">The sequence shown here is derived from an EMBL/GenBank/DDBJ whole genome shotgun (WGS) entry which is preliminary data.</text>
</comment>
<sequence length="135" mass="15396">MAEITAEELRRRYEAGERDFRGLDLTEIELRGKFTNADFTGTNFHFAQLRYCIFEGCDLSGVDFRGIHIEDWLQIKQCIFTGLDLSQAVGGSLIFSEGDLRNVRLRRINLFYGSAVNCNLRGVDLSESSWFNLTG</sequence>
<dbReference type="OrthoDB" id="480722at2"/>
<dbReference type="Pfam" id="PF00805">
    <property type="entry name" value="Pentapeptide"/>
    <property type="match status" value="2"/>
</dbReference>
<dbReference type="InterPro" id="IPR051082">
    <property type="entry name" value="Pentapeptide-BTB/POZ_domain"/>
</dbReference>
<dbReference type="AlphaFoldDB" id="A0A2T1C507"/>
<dbReference type="RefSeq" id="WP_106288292.1">
    <property type="nucleotide sequence ID" value="NZ_CAWNTC010000007.1"/>
</dbReference>
<organism evidence="1 2">
    <name type="scientific">Merismopedia glauca CCAP 1448/3</name>
    <dbReference type="NCBI Taxonomy" id="1296344"/>
    <lineage>
        <taxon>Bacteria</taxon>
        <taxon>Bacillati</taxon>
        <taxon>Cyanobacteriota</taxon>
        <taxon>Cyanophyceae</taxon>
        <taxon>Synechococcales</taxon>
        <taxon>Merismopediaceae</taxon>
        <taxon>Merismopedia</taxon>
    </lineage>
</organism>
<evidence type="ECO:0000313" key="2">
    <source>
        <dbReference type="Proteomes" id="UP000238762"/>
    </source>
</evidence>
<keyword evidence="2" id="KW-1185">Reference proteome</keyword>